<gene>
    <name evidence="1" type="ORF">CI238_00310</name>
</gene>
<sequence>MCSHTKDIIQVSLSEQRQLIQLQDTIPGHPMTRIDDYNAVVTFLIRELSTARLRQLHWMLFLVSNRNNILSLHNQLLQGRQIWITKQHDLHLVWYYSRMFIKPVPKCLFSYEFWTKVLDKARDVDNHPFILDALGFLRSYSRLILHESDFDIAKEKRLLPSFVDWEGWCCFIQGFSDLRETNQCLADITMARFASRG</sequence>
<keyword evidence="2" id="KW-1185">Reference proteome</keyword>
<dbReference type="PANTHER" id="PTHR34414">
    <property type="entry name" value="HET DOMAIN-CONTAINING PROTEIN-RELATED"/>
    <property type="match status" value="1"/>
</dbReference>
<name>A0A166QVG9_COLIC</name>
<protein>
    <submittedName>
        <fullName evidence="1">Uncharacterized protein</fullName>
    </submittedName>
</protein>
<evidence type="ECO:0000313" key="2">
    <source>
        <dbReference type="Proteomes" id="UP000076584"/>
    </source>
</evidence>
<dbReference type="Pfam" id="PF20246">
    <property type="entry name" value="DUF6601"/>
    <property type="match status" value="1"/>
</dbReference>
<dbReference type="Proteomes" id="UP000076584">
    <property type="component" value="Unassembled WGS sequence"/>
</dbReference>
<dbReference type="InterPro" id="IPR046536">
    <property type="entry name" value="DUF6601"/>
</dbReference>
<accession>A0A166QVG9</accession>
<evidence type="ECO:0000313" key="1">
    <source>
        <dbReference type="EMBL" id="KZL68399.1"/>
    </source>
</evidence>
<dbReference type="STRING" id="1573173.A0A166QVG9"/>
<dbReference type="EMBL" id="LFIW01002504">
    <property type="protein sequence ID" value="KZL68399.1"/>
    <property type="molecule type" value="Genomic_DNA"/>
</dbReference>
<reference evidence="1 2" key="1">
    <citation type="submission" date="2015-06" db="EMBL/GenBank/DDBJ databases">
        <title>Survival trade-offs in plant roots during colonization by closely related pathogenic and mutualistic fungi.</title>
        <authorList>
            <person name="Hacquard S."/>
            <person name="Kracher B."/>
            <person name="Hiruma K."/>
            <person name="Weinman A."/>
            <person name="Muench P."/>
            <person name="Garrido Oter R."/>
            <person name="Ver Loren van Themaat E."/>
            <person name="Dallerey J.-F."/>
            <person name="Damm U."/>
            <person name="Henrissat B."/>
            <person name="Lespinet O."/>
            <person name="Thon M."/>
            <person name="Kemen E."/>
            <person name="McHardy A.C."/>
            <person name="Schulze-Lefert P."/>
            <person name="O'Connell R.J."/>
        </authorList>
    </citation>
    <scope>NUCLEOTIDE SEQUENCE [LARGE SCALE GENOMIC DNA]</scope>
    <source>
        <strain evidence="1 2">MAFF 238704</strain>
    </source>
</reference>
<comment type="caution">
    <text evidence="1">The sequence shown here is derived from an EMBL/GenBank/DDBJ whole genome shotgun (WGS) entry which is preliminary data.</text>
</comment>
<organism evidence="1 2">
    <name type="scientific">Colletotrichum incanum</name>
    <name type="common">Soybean anthracnose fungus</name>
    <dbReference type="NCBI Taxonomy" id="1573173"/>
    <lineage>
        <taxon>Eukaryota</taxon>
        <taxon>Fungi</taxon>
        <taxon>Dikarya</taxon>
        <taxon>Ascomycota</taxon>
        <taxon>Pezizomycotina</taxon>
        <taxon>Sordariomycetes</taxon>
        <taxon>Hypocreomycetidae</taxon>
        <taxon>Glomerellales</taxon>
        <taxon>Glomerellaceae</taxon>
        <taxon>Colletotrichum</taxon>
        <taxon>Colletotrichum spaethianum species complex</taxon>
    </lineage>
</organism>
<dbReference type="AlphaFoldDB" id="A0A166QVG9"/>
<dbReference type="PANTHER" id="PTHR34414:SF1">
    <property type="entry name" value="SUBTILISIN-LIKE SERINE PROTEASE"/>
    <property type="match status" value="1"/>
</dbReference>
<proteinExistence type="predicted"/>